<dbReference type="Proteomes" id="UP001432322">
    <property type="component" value="Unassembled WGS sequence"/>
</dbReference>
<dbReference type="InterPro" id="IPR003101">
    <property type="entry name" value="KIX_dom"/>
</dbReference>
<accession>A0AAV5UT43</accession>
<comment type="caution">
    <text evidence="3">The sequence shown here is derived from an EMBL/GenBank/DDBJ whole genome shotgun (WGS) entry which is preliminary data.</text>
</comment>
<feature type="non-terminal residue" evidence="3">
    <location>
        <position position="93"/>
    </location>
</feature>
<organism evidence="3 4">
    <name type="scientific">Pristionchus fissidentatus</name>
    <dbReference type="NCBI Taxonomy" id="1538716"/>
    <lineage>
        <taxon>Eukaryota</taxon>
        <taxon>Metazoa</taxon>
        <taxon>Ecdysozoa</taxon>
        <taxon>Nematoda</taxon>
        <taxon>Chromadorea</taxon>
        <taxon>Rhabditida</taxon>
        <taxon>Rhabditina</taxon>
        <taxon>Diplogasteromorpha</taxon>
        <taxon>Diplogasteroidea</taxon>
        <taxon>Neodiplogasteridae</taxon>
        <taxon>Pristionchus</taxon>
    </lineage>
</organism>
<feature type="non-terminal residue" evidence="3">
    <location>
        <position position="1"/>
    </location>
</feature>
<gene>
    <name evidence="3" type="ORF">PFISCL1PPCAC_1633</name>
</gene>
<keyword evidence="4" id="KW-1185">Reference proteome</keyword>
<evidence type="ECO:0000259" key="2">
    <source>
        <dbReference type="PROSITE" id="PS50952"/>
    </source>
</evidence>
<keyword evidence="1" id="KW-0539">Nucleus</keyword>
<dbReference type="GO" id="GO:0003712">
    <property type="term" value="F:transcription coregulator activity"/>
    <property type="evidence" value="ECO:0007669"/>
    <property type="project" value="InterPro"/>
</dbReference>
<proteinExistence type="predicted"/>
<dbReference type="Gene3D" id="1.10.246.20">
    <property type="entry name" value="Coactivator CBP, KIX domain"/>
    <property type="match status" value="1"/>
</dbReference>
<evidence type="ECO:0000313" key="3">
    <source>
        <dbReference type="EMBL" id="GMT10336.1"/>
    </source>
</evidence>
<dbReference type="SUPFAM" id="SSF47040">
    <property type="entry name" value="Kix domain of CBP (creb binding protein)"/>
    <property type="match status" value="1"/>
</dbReference>
<dbReference type="EMBL" id="BTSY01000001">
    <property type="protein sequence ID" value="GMT10336.1"/>
    <property type="molecule type" value="Genomic_DNA"/>
</dbReference>
<name>A0AAV5UT43_9BILA</name>
<reference evidence="3" key="1">
    <citation type="submission" date="2023-10" db="EMBL/GenBank/DDBJ databases">
        <title>Genome assembly of Pristionchus species.</title>
        <authorList>
            <person name="Yoshida K."/>
            <person name="Sommer R.J."/>
        </authorList>
    </citation>
    <scope>NUCLEOTIDE SEQUENCE</scope>
    <source>
        <strain evidence="3">RS5133</strain>
    </source>
</reference>
<evidence type="ECO:0000313" key="4">
    <source>
        <dbReference type="Proteomes" id="UP001432322"/>
    </source>
</evidence>
<sequence length="93" mass="11321">IISDWREPDPPSIQRYWHAQITSMYRRQMVGTLVCHTVFSCFKENERVRDVFVAVRAIEKEAFNSAITVEEYHENFFRKYSEYRYSDYPCLIR</sequence>
<feature type="domain" description="KIX" evidence="2">
    <location>
        <begin position="12"/>
        <end position="88"/>
    </location>
</feature>
<dbReference type="InterPro" id="IPR036529">
    <property type="entry name" value="KIX_dom_sf"/>
</dbReference>
<dbReference type="GO" id="GO:0006355">
    <property type="term" value="P:regulation of DNA-templated transcription"/>
    <property type="evidence" value="ECO:0007669"/>
    <property type="project" value="InterPro"/>
</dbReference>
<dbReference type="AlphaFoldDB" id="A0AAV5UT43"/>
<protein>
    <recommendedName>
        <fullName evidence="2">KIX domain-containing protein</fullName>
    </recommendedName>
</protein>
<evidence type="ECO:0000256" key="1">
    <source>
        <dbReference type="ARBA" id="ARBA00023242"/>
    </source>
</evidence>
<dbReference type="PROSITE" id="PS50952">
    <property type="entry name" value="KIX"/>
    <property type="match status" value="1"/>
</dbReference>